<organism evidence="2 3">
    <name type="scientific">Thalassolituus maritimus</name>
    <dbReference type="NCBI Taxonomy" id="484498"/>
    <lineage>
        <taxon>Bacteria</taxon>
        <taxon>Pseudomonadati</taxon>
        <taxon>Pseudomonadota</taxon>
        <taxon>Gammaproteobacteria</taxon>
        <taxon>Oceanospirillales</taxon>
        <taxon>Oceanospirillaceae</taxon>
        <taxon>Thalassolituus</taxon>
    </lineage>
</organism>
<name>A0A1N7KU29_9GAMM</name>
<dbReference type="STRING" id="484498.SAMN05421686_10389"/>
<dbReference type="Pfam" id="PF09995">
    <property type="entry name" value="MPAB_Lcp_cat"/>
    <property type="match status" value="1"/>
</dbReference>
<dbReference type="Proteomes" id="UP000185639">
    <property type="component" value="Unassembled WGS sequence"/>
</dbReference>
<keyword evidence="3" id="KW-1185">Reference proteome</keyword>
<gene>
    <name evidence="2" type="ORF">SAMN05421686_10389</name>
</gene>
<dbReference type="OrthoDB" id="6072815at2"/>
<evidence type="ECO:0000259" key="1">
    <source>
        <dbReference type="Pfam" id="PF09995"/>
    </source>
</evidence>
<accession>A0A1N7KU29</accession>
<dbReference type="RefSeq" id="WP_076514640.1">
    <property type="nucleotide sequence ID" value="NZ_FTOH01000003.1"/>
</dbReference>
<evidence type="ECO:0000313" key="3">
    <source>
        <dbReference type="Proteomes" id="UP000185639"/>
    </source>
</evidence>
<proteinExistence type="predicted"/>
<dbReference type="EMBL" id="FTOH01000003">
    <property type="protein sequence ID" value="SIS64996.1"/>
    <property type="molecule type" value="Genomic_DNA"/>
</dbReference>
<reference evidence="3" key="1">
    <citation type="submission" date="2017-01" db="EMBL/GenBank/DDBJ databases">
        <authorList>
            <person name="Varghese N."/>
            <person name="Submissions S."/>
        </authorList>
    </citation>
    <scope>NUCLEOTIDE SEQUENCE [LARGE SCALE GENOMIC DNA]</scope>
    <source>
        <strain evidence="3">DSM 24913</strain>
    </source>
</reference>
<sequence length="401" mass="44902">MNTPERHGIHIHTARKIASPILLTIKDQAAAEPNSVEWQELGQQLLCGDPLADDVAAWLATSEGQWSVIEYALKGSMADVSSLPPELQAFVQHAHQLPDWLNEEALSRGCAVVARSGKTGMRILRDFGLMAGYQASAINQALLKTGALGKGAQRRVAETTKWWMDCTEPGSILPGGQGFATTLRVRLIHAMVRRQLSVRKDWDHDYLGLPVNQLDMQVTYLAFSVMFLLGQRVLGVIVSKEEGSDVMHLWRYIGWLMGLDESLLVDNEQDGRIALYRNLLSQAQADEGSKQLAQALMDEPLGRYYPSFQKLRGHWDKEVHLSIIRLFIGSQGMRALGLPACRLPWYPLLFMPLNATFHTVIRLIPGGKTWLSRRGRRAQNQMLAVLFGQHKPRIIQVAETQ</sequence>
<protein>
    <recommendedName>
        <fullName evidence="1">ER-bound oxygenase mpaB/mpaB'/Rubber oxygenase catalytic domain-containing protein</fullName>
    </recommendedName>
</protein>
<dbReference type="PANTHER" id="PTHR37539:SF1">
    <property type="entry name" value="ER-BOUND OXYGENASE MPAB_MPAB'_RUBBER OXYGENASE CATALYTIC DOMAIN-CONTAINING PROTEIN"/>
    <property type="match status" value="1"/>
</dbReference>
<dbReference type="InterPro" id="IPR018713">
    <property type="entry name" value="MPAB/Lcp_cat_dom"/>
</dbReference>
<evidence type="ECO:0000313" key="2">
    <source>
        <dbReference type="EMBL" id="SIS64996.1"/>
    </source>
</evidence>
<dbReference type="GO" id="GO:0016491">
    <property type="term" value="F:oxidoreductase activity"/>
    <property type="evidence" value="ECO:0007669"/>
    <property type="project" value="InterPro"/>
</dbReference>
<dbReference type="AlphaFoldDB" id="A0A1N7KU29"/>
<dbReference type="InterPro" id="IPR037473">
    <property type="entry name" value="Lcp-like"/>
</dbReference>
<dbReference type="PANTHER" id="PTHR37539">
    <property type="entry name" value="SECRETED PROTEIN-RELATED"/>
    <property type="match status" value="1"/>
</dbReference>
<feature type="domain" description="ER-bound oxygenase mpaB/mpaB'/Rubber oxygenase catalytic" evidence="1">
    <location>
        <begin position="127"/>
        <end position="342"/>
    </location>
</feature>